<reference evidence="5 6" key="1">
    <citation type="submission" date="2020-02" db="EMBL/GenBank/DDBJ databases">
        <title>Genome sequence of the type strain CGMCC 1.15528 of Mesorhizobium zhangyense.</title>
        <authorList>
            <person name="Gao J."/>
            <person name="Sun J."/>
        </authorList>
    </citation>
    <scope>NUCLEOTIDE SEQUENCE [LARGE SCALE GENOMIC DNA]</scope>
    <source>
        <strain evidence="5 6">CGMCC 1.15528</strain>
    </source>
</reference>
<feature type="active site" description="Schiff-base intermediate with substrate" evidence="3">
    <location>
        <position position="170"/>
    </location>
</feature>
<dbReference type="Proteomes" id="UP000481252">
    <property type="component" value="Unassembled WGS sequence"/>
</dbReference>
<dbReference type="SUPFAM" id="SSF51569">
    <property type="entry name" value="Aldolase"/>
    <property type="match status" value="1"/>
</dbReference>
<feature type="binding site" evidence="4">
    <location>
        <position position="49"/>
    </location>
    <ligand>
        <name>pyruvate</name>
        <dbReference type="ChEBI" id="CHEBI:15361"/>
    </ligand>
</feature>
<comment type="similarity">
    <text evidence="2">Belongs to the DapA family.</text>
</comment>
<dbReference type="InterPro" id="IPR002220">
    <property type="entry name" value="DapA-like"/>
</dbReference>
<dbReference type="Pfam" id="PF00701">
    <property type="entry name" value="DHDPS"/>
    <property type="match status" value="1"/>
</dbReference>
<keyword evidence="6" id="KW-1185">Reference proteome</keyword>
<feature type="active site" description="Proton donor/acceptor" evidence="3">
    <location>
        <position position="140"/>
    </location>
</feature>
<dbReference type="Gene3D" id="3.20.20.70">
    <property type="entry name" value="Aldolase class I"/>
    <property type="match status" value="1"/>
</dbReference>
<dbReference type="EMBL" id="JAAKZG010000016">
    <property type="protein sequence ID" value="NGN44488.1"/>
    <property type="molecule type" value="Genomic_DNA"/>
</dbReference>
<dbReference type="PANTHER" id="PTHR12128:SF67">
    <property type="entry name" value="BLR3884 PROTEIN"/>
    <property type="match status" value="1"/>
</dbReference>
<gene>
    <name evidence="5" type="ORF">G6N74_25800</name>
</gene>
<dbReference type="PIRSF" id="PIRSF001365">
    <property type="entry name" value="DHDPS"/>
    <property type="match status" value="1"/>
</dbReference>
<evidence type="ECO:0000256" key="2">
    <source>
        <dbReference type="PIRNR" id="PIRNR001365"/>
    </source>
</evidence>
<feature type="binding site" evidence="4">
    <location>
        <position position="210"/>
    </location>
    <ligand>
        <name>pyruvate</name>
        <dbReference type="ChEBI" id="CHEBI:15361"/>
    </ligand>
</feature>
<evidence type="ECO:0000256" key="3">
    <source>
        <dbReference type="PIRSR" id="PIRSR001365-1"/>
    </source>
</evidence>
<name>A0A7C9VHC1_9HYPH</name>
<dbReference type="CDD" id="cd00408">
    <property type="entry name" value="DHDPS-like"/>
    <property type="match status" value="1"/>
</dbReference>
<organism evidence="5 6">
    <name type="scientific">Mesorhizobium zhangyense</name>
    <dbReference type="NCBI Taxonomy" id="1776730"/>
    <lineage>
        <taxon>Bacteria</taxon>
        <taxon>Pseudomonadati</taxon>
        <taxon>Pseudomonadota</taxon>
        <taxon>Alphaproteobacteria</taxon>
        <taxon>Hyphomicrobiales</taxon>
        <taxon>Phyllobacteriaceae</taxon>
        <taxon>Mesorhizobium</taxon>
    </lineage>
</organism>
<dbReference type="PANTHER" id="PTHR12128">
    <property type="entry name" value="DIHYDRODIPICOLINATE SYNTHASE"/>
    <property type="match status" value="1"/>
</dbReference>
<comment type="caution">
    <text evidence="5">The sequence shown here is derived from an EMBL/GenBank/DDBJ whole genome shotgun (WGS) entry which is preliminary data.</text>
</comment>
<evidence type="ECO:0000313" key="6">
    <source>
        <dbReference type="Proteomes" id="UP000481252"/>
    </source>
</evidence>
<accession>A0A7C9VHC1</accession>
<sequence>MPESKLSGLIAAVPTPFDARRKIDFAAFIEHCRWCLANGCDGLNVLGTTGEANSLSPTSRKAIMTAAAENLDRSRLMVGTGTPDLETTIDLTRHAHALDYAAALLLPPYYYKPISDNGLFAWFAELIARTADAPIGIYLYNFPQLTGIEFSPALVERLARAFPERINGAKDSSGNLDYARRLAEIDGFDVFPSSEGTLSRAEIDNYAGCISATVNIDPASSADLAIHQDDAALHKQVLGLRQSISANPLIPAIKYLVSKRTGNPIWLNVAPPQLPISESAHVAALDGITKSLDERLHQPA</sequence>
<evidence type="ECO:0000256" key="1">
    <source>
        <dbReference type="ARBA" id="ARBA00023239"/>
    </source>
</evidence>
<dbReference type="SMART" id="SM01130">
    <property type="entry name" value="DHDPS"/>
    <property type="match status" value="1"/>
</dbReference>
<dbReference type="AlphaFoldDB" id="A0A7C9VHC1"/>
<keyword evidence="1 2" id="KW-0456">Lyase</keyword>
<evidence type="ECO:0000313" key="5">
    <source>
        <dbReference type="EMBL" id="NGN44488.1"/>
    </source>
</evidence>
<proteinExistence type="inferred from homology"/>
<dbReference type="RefSeq" id="WP_165120870.1">
    <property type="nucleotide sequence ID" value="NZ_JAAKZG010000016.1"/>
</dbReference>
<protein>
    <submittedName>
        <fullName evidence="5">Dihydrodipicolinate synthase family protein</fullName>
    </submittedName>
</protein>
<evidence type="ECO:0000256" key="4">
    <source>
        <dbReference type="PIRSR" id="PIRSR001365-2"/>
    </source>
</evidence>
<dbReference type="InterPro" id="IPR013785">
    <property type="entry name" value="Aldolase_TIM"/>
</dbReference>
<dbReference type="GO" id="GO:0008840">
    <property type="term" value="F:4-hydroxy-tetrahydrodipicolinate synthase activity"/>
    <property type="evidence" value="ECO:0007669"/>
    <property type="project" value="TreeGrafter"/>
</dbReference>
<dbReference type="PRINTS" id="PR00146">
    <property type="entry name" value="DHPICSNTHASE"/>
</dbReference>